<evidence type="ECO:0000256" key="2">
    <source>
        <dbReference type="RuleBase" id="RU000682"/>
    </source>
</evidence>
<feature type="region of interest" description="Disordered" evidence="3">
    <location>
        <begin position="65"/>
        <end position="97"/>
    </location>
</feature>
<dbReference type="InterPro" id="IPR001356">
    <property type="entry name" value="HD"/>
</dbReference>
<gene>
    <name evidence="5" type="ORF">DGYR_LOCUS3058</name>
</gene>
<dbReference type="AlphaFoldDB" id="A0A7I8VDC3"/>
<dbReference type="InterPro" id="IPR009057">
    <property type="entry name" value="Homeodomain-like_sf"/>
</dbReference>
<dbReference type="SMART" id="SM00389">
    <property type="entry name" value="HOX"/>
    <property type="match status" value="1"/>
</dbReference>
<dbReference type="Pfam" id="PF00046">
    <property type="entry name" value="Homeodomain"/>
    <property type="match status" value="1"/>
</dbReference>
<keyword evidence="6" id="KW-1185">Reference proteome</keyword>
<keyword evidence="1 2" id="KW-0371">Homeobox</keyword>
<proteinExistence type="predicted"/>
<accession>A0A7I8VDC3</accession>
<dbReference type="GO" id="GO:0005634">
    <property type="term" value="C:nucleus"/>
    <property type="evidence" value="ECO:0007669"/>
    <property type="project" value="UniProtKB-SubCell"/>
</dbReference>
<dbReference type="OrthoDB" id="10052721at2759"/>
<dbReference type="GO" id="GO:0003677">
    <property type="term" value="F:DNA binding"/>
    <property type="evidence" value="ECO:0007669"/>
    <property type="project" value="UniProtKB-UniRule"/>
</dbReference>
<reference evidence="5 6" key="1">
    <citation type="submission" date="2020-08" db="EMBL/GenBank/DDBJ databases">
        <authorList>
            <person name="Hejnol A."/>
        </authorList>
    </citation>
    <scope>NUCLEOTIDE SEQUENCE [LARGE SCALE GENOMIC DNA]</scope>
</reference>
<keyword evidence="1 2" id="KW-0539">Nucleus</keyword>
<dbReference type="CDD" id="cd00086">
    <property type="entry name" value="homeodomain"/>
    <property type="match status" value="1"/>
</dbReference>
<dbReference type="EMBL" id="CAJFCJ010000005">
    <property type="protein sequence ID" value="CAD5114185.1"/>
    <property type="molecule type" value="Genomic_DNA"/>
</dbReference>
<evidence type="ECO:0000313" key="5">
    <source>
        <dbReference type="EMBL" id="CAD5114185.1"/>
    </source>
</evidence>
<comment type="subcellular location">
    <subcellularLocation>
        <location evidence="1 2">Nucleus</location>
    </subcellularLocation>
</comment>
<evidence type="ECO:0000256" key="3">
    <source>
        <dbReference type="SAM" id="MobiDB-lite"/>
    </source>
</evidence>
<sequence length="130" mass="15265">MIKRETFRSTEIPKLREWFNVNRKPSMADLEKYRDILNNGPARIDKYKITVQKLQVWFKNERQKEKISEGKKCSDKDDKCSKEGKSEETANDRQQTLAQLGLGSPEFTMDFGLEEVQKFASFYDDFNLNG</sequence>
<protein>
    <submittedName>
        <fullName evidence="5">DgyrCDS3328</fullName>
    </submittedName>
</protein>
<keyword evidence="1 2" id="KW-0238">DNA-binding</keyword>
<dbReference type="PROSITE" id="PS50071">
    <property type="entry name" value="HOMEOBOX_2"/>
    <property type="match status" value="1"/>
</dbReference>
<name>A0A7I8VDC3_9ANNE</name>
<feature type="compositionally biased region" description="Basic and acidic residues" evidence="3">
    <location>
        <begin position="65"/>
        <end position="91"/>
    </location>
</feature>
<dbReference type="SUPFAM" id="SSF46689">
    <property type="entry name" value="Homeodomain-like"/>
    <property type="match status" value="1"/>
</dbReference>
<feature type="domain" description="Homeobox" evidence="4">
    <location>
        <begin position="1"/>
        <end position="68"/>
    </location>
</feature>
<dbReference type="Proteomes" id="UP000549394">
    <property type="component" value="Unassembled WGS sequence"/>
</dbReference>
<comment type="caution">
    <text evidence="5">The sequence shown here is derived from an EMBL/GenBank/DDBJ whole genome shotgun (WGS) entry which is preliminary data.</text>
</comment>
<evidence type="ECO:0000259" key="4">
    <source>
        <dbReference type="PROSITE" id="PS50071"/>
    </source>
</evidence>
<feature type="DNA-binding region" description="Homeobox" evidence="1">
    <location>
        <begin position="3"/>
        <end position="69"/>
    </location>
</feature>
<evidence type="ECO:0000256" key="1">
    <source>
        <dbReference type="PROSITE-ProRule" id="PRU00108"/>
    </source>
</evidence>
<organism evidence="5 6">
    <name type="scientific">Dimorphilus gyrociliatus</name>
    <dbReference type="NCBI Taxonomy" id="2664684"/>
    <lineage>
        <taxon>Eukaryota</taxon>
        <taxon>Metazoa</taxon>
        <taxon>Spiralia</taxon>
        <taxon>Lophotrochozoa</taxon>
        <taxon>Annelida</taxon>
        <taxon>Polychaeta</taxon>
        <taxon>Polychaeta incertae sedis</taxon>
        <taxon>Dinophilidae</taxon>
        <taxon>Dimorphilus</taxon>
    </lineage>
</organism>
<dbReference type="Gene3D" id="1.10.10.60">
    <property type="entry name" value="Homeodomain-like"/>
    <property type="match status" value="1"/>
</dbReference>
<evidence type="ECO:0000313" key="6">
    <source>
        <dbReference type="Proteomes" id="UP000549394"/>
    </source>
</evidence>